<dbReference type="Pfam" id="PF08241">
    <property type="entry name" value="Methyltransf_11"/>
    <property type="match status" value="1"/>
</dbReference>
<dbReference type="RefSeq" id="WP_306735212.1">
    <property type="nucleotide sequence ID" value="NZ_JANHAX010000002.1"/>
</dbReference>
<reference evidence="2" key="1">
    <citation type="submission" date="2022-07" db="EMBL/GenBank/DDBJ databases">
        <authorList>
            <person name="Otstavnykh N."/>
            <person name="Isaeva M."/>
            <person name="Bystritskaya E."/>
        </authorList>
    </citation>
    <scope>NUCLEOTIDE SEQUENCE</scope>
    <source>
        <strain evidence="2">KCTC 52189</strain>
    </source>
</reference>
<dbReference type="SUPFAM" id="SSF53335">
    <property type="entry name" value="S-adenosyl-L-methionine-dependent methyltransferases"/>
    <property type="match status" value="1"/>
</dbReference>
<dbReference type="InterPro" id="IPR013216">
    <property type="entry name" value="Methyltransf_11"/>
</dbReference>
<reference evidence="2" key="2">
    <citation type="submission" date="2023-02" db="EMBL/GenBank/DDBJ databases">
        <title>'Rhodoalgimonas zhirmunskyi' gen. nov., isolated from a red alga.</title>
        <authorList>
            <person name="Nedashkovskaya O.I."/>
            <person name="Otstavnykh N.Y."/>
            <person name="Bystritskaya E.P."/>
            <person name="Balabanova L.A."/>
            <person name="Isaeva M.P."/>
        </authorList>
    </citation>
    <scope>NUCLEOTIDE SEQUENCE</scope>
    <source>
        <strain evidence="2">KCTC 52189</strain>
    </source>
</reference>
<dbReference type="EMBL" id="JANHAX010000002">
    <property type="protein sequence ID" value="MDQ2089945.1"/>
    <property type="molecule type" value="Genomic_DNA"/>
</dbReference>
<dbReference type="GO" id="GO:0032259">
    <property type="term" value="P:methylation"/>
    <property type="evidence" value="ECO:0007669"/>
    <property type="project" value="UniProtKB-KW"/>
</dbReference>
<proteinExistence type="predicted"/>
<feature type="domain" description="Methyltransferase type 11" evidence="1">
    <location>
        <begin position="37"/>
        <end position="115"/>
    </location>
</feature>
<keyword evidence="2" id="KW-0489">Methyltransferase</keyword>
<gene>
    <name evidence="2" type="ORF">NO357_08565</name>
</gene>
<dbReference type="PANTHER" id="PTHR43591">
    <property type="entry name" value="METHYLTRANSFERASE"/>
    <property type="match status" value="1"/>
</dbReference>
<keyword evidence="3" id="KW-1185">Reference proteome</keyword>
<dbReference type="GO" id="GO:0008757">
    <property type="term" value="F:S-adenosylmethionine-dependent methyltransferase activity"/>
    <property type="evidence" value="ECO:0007669"/>
    <property type="project" value="InterPro"/>
</dbReference>
<dbReference type="PANTHER" id="PTHR43591:SF24">
    <property type="entry name" value="2-METHOXY-6-POLYPRENYL-1,4-BENZOQUINOL METHYLASE, MITOCHONDRIAL"/>
    <property type="match status" value="1"/>
</dbReference>
<evidence type="ECO:0000313" key="3">
    <source>
        <dbReference type="Proteomes" id="UP001226762"/>
    </source>
</evidence>
<dbReference type="CDD" id="cd02440">
    <property type="entry name" value="AdoMet_MTases"/>
    <property type="match status" value="1"/>
</dbReference>
<dbReference type="InterPro" id="IPR029063">
    <property type="entry name" value="SAM-dependent_MTases_sf"/>
</dbReference>
<evidence type="ECO:0000259" key="1">
    <source>
        <dbReference type="Pfam" id="PF08241"/>
    </source>
</evidence>
<sequence>MSALYDTIGKGYAARRQTDPRIAAAIHAQLGEARTVLNIGAGTGSYEPGDLEVTAVEPSAKMIAQRLEDAAPVVQASAESLPFADKSFDASMAILTVHHWSDVEKGLAEMRRVARDRIVILTFDPALDDFWLFDYLPELAALDRRQMPDMADFETALGPVQRVPVPIPHDCIDGLLCAYWRRPAAYLDENVRRGMSSFSKIADVGAGLQRLDQDIRSGAWARKYARFLDRESCDFGYHLVVTV</sequence>
<evidence type="ECO:0000313" key="2">
    <source>
        <dbReference type="EMBL" id="MDQ2089945.1"/>
    </source>
</evidence>
<protein>
    <submittedName>
        <fullName evidence="2">Class I SAM-dependent methyltransferase</fullName>
    </submittedName>
</protein>
<organism evidence="2 3">
    <name type="scientific">Marimonas arenosa</name>
    <dbReference type="NCBI Taxonomy" id="1795305"/>
    <lineage>
        <taxon>Bacteria</taxon>
        <taxon>Pseudomonadati</taxon>
        <taxon>Pseudomonadota</taxon>
        <taxon>Alphaproteobacteria</taxon>
        <taxon>Rhodobacterales</taxon>
        <taxon>Paracoccaceae</taxon>
        <taxon>Marimonas</taxon>
    </lineage>
</organism>
<keyword evidence="2" id="KW-0808">Transferase</keyword>
<accession>A0AAE4B476</accession>
<name>A0AAE4B476_9RHOB</name>
<comment type="caution">
    <text evidence="2">The sequence shown here is derived from an EMBL/GenBank/DDBJ whole genome shotgun (WGS) entry which is preliminary data.</text>
</comment>
<dbReference type="AlphaFoldDB" id="A0AAE4B476"/>
<dbReference type="Proteomes" id="UP001226762">
    <property type="component" value="Unassembled WGS sequence"/>
</dbReference>
<dbReference type="Gene3D" id="3.40.50.150">
    <property type="entry name" value="Vaccinia Virus protein VP39"/>
    <property type="match status" value="1"/>
</dbReference>